<sequence length="42" mass="5248">MRIRQLLEEVRIHGLPGSSFTGSRWKILRLCWRRRWWELLLV</sequence>
<comment type="caution">
    <text evidence="1">The sequence shown here is derived from an EMBL/GenBank/DDBJ whole genome shotgun (WGS) entry which is preliminary data.</text>
</comment>
<dbReference type="Proteomes" id="UP000035722">
    <property type="component" value="Unassembled WGS sequence"/>
</dbReference>
<dbReference type="STRING" id="861266.ARTSIC4J27_3825"/>
<evidence type="ECO:0000313" key="2">
    <source>
        <dbReference type="Proteomes" id="UP000035722"/>
    </source>
</evidence>
<reference evidence="2" key="1">
    <citation type="journal article" date="2014" name="Genome Announc.">
        <title>Genome Sequence of Arthrobacter siccitolerans 4J27, a Xeroprotectant-Producing Desiccation-Tolerant Microorganism.</title>
        <authorList>
            <person name="Manzanera M."/>
            <person name="Santa-Cruz-Calvo L."/>
            <person name="Vilchez J.I."/>
            <person name="Garcia-Fontana C."/>
            <person name="Silva-Castro G.A."/>
            <person name="Calvo C."/>
            <person name="Gonzalez-Lopez J."/>
        </authorList>
    </citation>
    <scope>NUCLEOTIDE SEQUENCE [LARGE SCALE GENOMIC DNA]</scope>
    <source>
        <strain evidence="2">4J27</strain>
    </source>
</reference>
<keyword evidence="2" id="KW-1185">Reference proteome</keyword>
<evidence type="ECO:0000313" key="1">
    <source>
        <dbReference type="EMBL" id="CCQ47829.1"/>
    </source>
</evidence>
<proteinExistence type="predicted"/>
<accession>A0A024H7S6</accession>
<organism evidence="1 2">
    <name type="scientific">Pseudarthrobacter siccitolerans</name>
    <dbReference type="NCBI Taxonomy" id="861266"/>
    <lineage>
        <taxon>Bacteria</taxon>
        <taxon>Bacillati</taxon>
        <taxon>Actinomycetota</taxon>
        <taxon>Actinomycetes</taxon>
        <taxon>Micrococcales</taxon>
        <taxon>Micrococcaceae</taxon>
        <taxon>Pseudarthrobacter</taxon>
    </lineage>
</organism>
<name>A0A024H7S6_9MICC</name>
<dbReference type="EMBL" id="CAQI01000053">
    <property type="protein sequence ID" value="CCQ47829.1"/>
    <property type="molecule type" value="Genomic_DNA"/>
</dbReference>
<dbReference type="AlphaFoldDB" id="A0A024H7S6"/>
<gene>
    <name evidence="1" type="ORF">ARTSIC4J27_3825</name>
</gene>
<protein>
    <submittedName>
        <fullName evidence="1">Uncharacterized protein</fullName>
    </submittedName>
</protein>